<dbReference type="Proteomes" id="UP000607653">
    <property type="component" value="Unassembled WGS sequence"/>
</dbReference>
<reference evidence="1 2" key="1">
    <citation type="journal article" date="2020" name="Mol. Biol. Evol.">
        <title>Distinct Expression and Methylation Patterns for Genes with Different Fates following a Single Whole-Genome Duplication in Flowering Plants.</title>
        <authorList>
            <person name="Shi T."/>
            <person name="Rahmani R.S."/>
            <person name="Gugger P.F."/>
            <person name="Wang M."/>
            <person name="Li H."/>
            <person name="Zhang Y."/>
            <person name="Li Z."/>
            <person name="Wang Q."/>
            <person name="Van de Peer Y."/>
            <person name="Marchal K."/>
            <person name="Chen J."/>
        </authorList>
    </citation>
    <scope>NUCLEOTIDE SEQUENCE [LARGE SCALE GENOMIC DNA]</scope>
    <source>
        <tissue evidence="1">Leaf</tissue>
    </source>
</reference>
<evidence type="ECO:0000313" key="2">
    <source>
        <dbReference type="Proteomes" id="UP000607653"/>
    </source>
</evidence>
<dbReference type="AlphaFoldDB" id="A0A822YGX1"/>
<dbReference type="PANTHER" id="PTHR26312:SF123">
    <property type="entry name" value="TETRATRICOPEPTIDE REPEAT (TPR)-LIKE SUPERFAMILY PROTEIN"/>
    <property type="match status" value="1"/>
</dbReference>
<dbReference type="EMBL" id="DUZY01000003">
    <property type="protein sequence ID" value="DAD31830.1"/>
    <property type="molecule type" value="Genomic_DNA"/>
</dbReference>
<sequence length="58" mass="6484">MLKSNQANPLLLRNYGQFLQEVEKDVSKVEEYNGRAILASLGDGEVLSLYEKTHMGDA</sequence>
<proteinExistence type="predicted"/>
<name>A0A822YGX1_NELNU</name>
<comment type="caution">
    <text evidence="1">The sequence shown here is derived from an EMBL/GenBank/DDBJ whole genome shotgun (WGS) entry which is preliminary data.</text>
</comment>
<organism evidence="1 2">
    <name type="scientific">Nelumbo nucifera</name>
    <name type="common">Sacred lotus</name>
    <dbReference type="NCBI Taxonomy" id="4432"/>
    <lineage>
        <taxon>Eukaryota</taxon>
        <taxon>Viridiplantae</taxon>
        <taxon>Streptophyta</taxon>
        <taxon>Embryophyta</taxon>
        <taxon>Tracheophyta</taxon>
        <taxon>Spermatophyta</taxon>
        <taxon>Magnoliopsida</taxon>
        <taxon>Proteales</taxon>
        <taxon>Nelumbonaceae</taxon>
        <taxon>Nelumbo</taxon>
    </lineage>
</organism>
<gene>
    <name evidence="1" type="ORF">HUJ06_010681</name>
</gene>
<protein>
    <submittedName>
        <fullName evidence="1">Uncharacterized protein</fullName>
    </submittedName>
</protein>
<dbReference type="PANTHER" id="PTHR26312">
    <property type="entry name" value="TETRATRICOPEPTIDE REPEAT PROTEIN 5"/>
    <property type="match status" value="1"/>
</dbReference>
<accession>A0A822YGX1</accession>
<keyword evidence="2" id="KW-1185">Reference proteome</keyword>
<evidence type="ECO:0000313" key="1">
    <source>
        <dbReference type="EMBL" id="DAD31830.1"/>
    </source>
</evidence>